<keyword evidence="7 8" id="KW-0472">Membrane</keyword>
<evidence type="ECO:0000313" key="11">
    <source>
        <dbReference type="EMBL" id="THE63307.1"/>
    </source>
</evidence>
<evidence type="ECO:0000256" key="2">
    <source>
        <dbReference type="ARBA" id="ARBA00022448"/>
    </source>
</evidence>
<proteinExistence type="predicted"/>
<dbReference type="Pfam" id="PF00999">
    <property type="entry name" value="Na_H_Exchanger"/>
    <property type="match status" value="1"/>
</dbReference>
<accession>A0A4V3VKW3</accession>
<feature type="transmembrane region" description="Helical" evidence="8">
    <location>
        <begin position="290"/>
        <end position="308"/>
    </location>
</feature>
<keyword evidence="2" id="KW-0813">Transport</keyword>
<feature type="domain" description="UspA" evidence="9">
    <location>
        <begin position="427"/>
        <end position="551"/>
    </location>
</feature>
<dbReference type="InterPro" id="IPR014729">
    <property type="entry name" value="Rossmann-like_a/b/a_fold"/>
</dbReference>
<feature type="transmembrane region" description="Helical" evidence="8">
    <location>
        <begin position="32"/>
        <end position="49"/>
    </location>
</feature>
<feature type="transmembrane region" description="Helical" evidence="8">
    <location>
        <begin position="172"/>
        <end position="196"/>
    </location>
</feature>
<feature type="transmembrane region" description="Helical" evidence="8">
    <location>
        <begin position="202"/>
        <end position="223"/>
    </location>
</feature>
<feature type="transmembrane region" description="Helical" evidence="8">
    <location>
        <begin position="352"/>
        <end position="374"/>
    </location>
</feature>
<feature type="transmembrane region" description="Helical" evidence="8">
    <location>
        <begin position="386"/>
        <end position="404"/>
    </location>
</feature>
<dbReference type="InterPro" id="IPR006153">
    <property type="entry name" value="Cation/H_exchanger_TM"/>
</dbReference>
<dbReference type="Pfam" id="PF00582">
    <property type="entry name" value="Usp"/>
    <property type="match status" value="1"/>
</dbReference>
<dbReference type="EMBL" id="RBZW01000066">
    <property type="protein sequence ID" value="THE63307.1"/>
    <property type="molecule type" value="Genomic_DNA"/>
</dbReference>
<evidence type="ECO:0000256" key="1">
    <source>
        <dbReference type="ARBA" id="ARBA00004141"/>
    </source>
</evidence>
<dbReference type="GO" id="GO:0016020">
    <property type="term" value="C:membrane"/>
    <property type="evidence" value="ECO:0007669"/>
    <property type="project" value="UniProtKB-SubCell"/>
</dbReference>
<dbReference type="AlphaFoldDB" id="A0A4V3VKW3"/>
<reference evidence="11 12" key="1">
    <citation type="submission" date="2018-10" db="EMBL/GenBank/DDBJ databases">
        <title>Natronolimnobius sp. XQ-INN 246 isolated from Inner Mongolia Autonomous Region of China.</title>
        <authorList>
            <person name="Xue Q."/>
        </authorList>
    </citation>
    <scope>NUCLEOTIDE SEQUENCE [LARGE SCALE GENOMIC DNA]</scope>
    <source>
        <strain evidence="11 12">XQ-INN 246</strain>
    </source>
</reference>
<dbReference type="GO" id="GO:0015297">
    <property type="term" value="F:antiporter activity"/>
    <property type="evidence" value="ECO:0007669"/>
    <property type="project" value="UniProtKB-KW"/>
</dbReference>
<keyword evidence="6" id="KW-0406">Ion transport</keyword>
<feature type="transmembrane region" description="Helical" evidence="8">
    <location>
        <begin position="141"/>
        <end position="160"/>
    </location>
</feature>
<evidence type="ECO:0000256" key="3">
    <source>
        <dbReference type="ARBA" id="ARBA00022449"/>
    </source>
</evidence>
<sequence length="705" mass="75751">MTYSKPYESSIVSDLEILASRVSLTPPFDDPVLVFGLAVVVFLVAPLLLQRYRLPGIVGIILVGAAIGPNGLGLLERGETIQLLGEVGLIYLLFLAGLEIDIAQFVAYKDRSIVFGLLSFVIPQAVGMAVGVALLELTLPAAALFAAIFASHTLLAYPIVTRLGIVTNEAMTATIGGTILTDTLALLVLAIVIAATEGTLDAVFWTRLAVGLAVFFVGVWLLVPRLGRWFFRRHHEESYVEYLFVLAVLFTCAFLAELVGVEHIIGAFLAGLTLNRLVPETGTLMNRIEFVGNALFIPFFLLSVGMLVDARVVLEGTETLVLATALLVMVVATKYVAAWVTGRMYGYSHEEVAGMFGLSVGQAAAALAIVQIGFDAGVPGFGQHMLNAVVVMILVVSVLSPIAVERAGAGIVRARAQAPYDLAETTQRLLVPVSRNSCHAESLLDLAVTIRDPRDDESIHTLSVVQPDGIAQTEANVVDARARLEELSAYAASAEVSVLPHTRVNHNVASEIVNATIEHRITTLVIGWDGARSRTQAVYGHVIDQVLDRTTQLALVGRVREPLNTTGRILLVVPHGVEHNDGVDEAGHTIGLVADGVDAPIEALVVGASDSIDQHHENWIEAAVPDGTTSVETVPDWEALEDRLEAASRADDLVVCLSSRRGDIGWQPDLQTVPSRIARRADGNFVVVYPATDAKPDDRQFFRFT</sequence>
<feature type="transmembrane region" description="Helical" evidence="8">
    <location>
        <begin position="81"/>
        <end position="100"/>
    </location>
</feature>
<keyword evidence="5 8" id="KW-1133">Transmembrane helix</keyword>
<dbReference type="Gene3D" id="1.20.1530.20">
    <property type="match status" value="1"/>
</dbReference>
<feature type="transmembrane region" description="Helical" evidence="8">
    <location>
        <begin position="243"/>
        <end position="270"/>
    </location>
</feature>
<comment type="caution">
    <text evidence="11">The sequence shown here is derived from an EMBL/GenBank/DDBJ whole genome shotgun (WGS) entry which is preliminary data.</text>
</comment>
<organism evidence="11 12">
    <name type="scientific">Salinadaptatus halalkaliphilus</name>
    <dbReference type="NCBI Taxonomy" id="2419781"/>
    <lineage>
        <taxon>Archaea</taxon>
        <taxon>Methanobacteriati</taxon>
        <taxon>Methanobacteriota</taxon>
        <taxon>Stenosarchaea group</taxon>
        <taxon>Halobacteria</taxon>
        <taxon>Halobacteriales</taxon>
        <taxon>Natrialbaceae</taxon>
        <taxon>Salinadaptatus</taxon>
    </lineage>
</organism>
<keyword evidence="4 8" id="KW-0812">Transmembrane</keyword>
<dbReference type="GO" id="GO:1902600">
    <property type="term" value="P:proton transmembrane transport"/>
    <property type="evidence" value="ECO:0007669"/>
    <property type="project" value="InterPro"/>
</dbReference>
<evidence type="ECO:0000256" key="6">
    <source>
        <dbReference type="ARBA" id="ARBA00023065"/>
    </source>
</evidence>
<dbReference type="InterPro" id="IPR006016">
    <property type="entry name" value="UspA"/>
</dbReference>
<feature type="domain" description="Cation/H+ exchanger transmembrane" evidence="10">
    <location>
        <begin position="40"/>
        <end position="403"/>
    </location>
</feature>
<feature type="transmembrane region" description="Helical" evidence="8">
    <location>
        <begin position="320"/>
        <end position="340"/>
    </location>
</feature>
<protein>
    <submittedName>
        <fullName evidence="11">Cation:proton antiporter</fullName>
    </submittedName>
</protein>
<dbReference type="SUPFAM" id="SSF52402">
    <property type="entry name" value="Adenine nucleotide alpha hydrolases-like"/>
    <property type="match status" value="1"/>
</dbReference>
<evidence type="ECO:0000313" key="12">
    <source>
        <dbReference type="Proteomes" id="UP000318864"/>
    </source>
</evidence>
<dbReference type="OrthoDB" id="12029at2157"/>
<evidence type="ECO:0000256" key="4">
    <source>
        <dbReference type="ARBA" id="ARBA00022692"/>
    </source>
</evidence>
<comment type="subcellular location">
    <subcellularLocation>
        <location evidence="1">Membrane</location>
        <topology evidence="1">Multi-pass membrane protein</topology>
    </subcellularLocation>
</comment>
<dbReference type="RefSeq" id="WP_141466151.1">
    <property type="nucleotide sequence ID" value="NZ_RBZW01000066.1"/>
</dbReference>
<evidence type="ECO:0000256" key="5">
    <source>
        <dbReference type="ARBA" id="ARBA00022989"/>
    </source>
</evidence>
<dbReference type="Gene3D" id="3.40.50.620">
    <property type="entry name" value="HUPs"/>
    <property type="match status" value="1"/>
</dbReference>
<name>A0A4V3VKW3_9EURY</name>
<evidence type="ECO:0000256" key="7">
    <source>
        <dbReference type="ARBA" id="ARBA00023136"/>
    </source>
</evidence>
<dbReference type="Proteomes" id="UP000318864">
    <property type="component" value="Unassembled WGS sequence"/>
</dbReference>
<gene>
    <name evidence="11" type="ORF">D8Y22_18545</name>
</gene>
<feature type="transmembrane region" description="Helical" evidence="8">
    <location>
        <begin position="112"/>
        <end position="135"/>
    </location>
</feature>
<dbReference type="InterPro" id="IPR038770">
    <property type="entry name" value="Na+/solute_symporter_sf"/>
</dbReference>
<evidence type="ECO:0000256" key="8">
    <source>
        <dbReference type="SAM" id="Phobius"/>
    </source>
</evidence>
<keyword evidence="3" id="KW-0050">Antiport</keyword>
<keyword evidence="12" id="KW-1185">Reference proteome</keyword>
<feature type="transmembrane region" description="Helical" evidence="8">
    <location>
        <begin position="56"/>
        <end position="75"/>
    </location>
</feature>
<dbReference type="PANTHER" id="PTHR43562:SF4">
    <property type="entry name" value="NA(+)_H(+) ANTIPORTER NHAS5"/>
    <property type="match status" value="1"/>
</dbReference>
<dbReference type="PANTHER" id="PTHR43562">
    <property type="entry name" value="NAPA-TYPE SODIUM/HYDROGEN ANTIPORTER"/>
    <property type="match status" value="1"/>
</dbReference>
<evidence type="ECO:0000259" key="10">
    <source>
        <dbReference type="Pfam" id="PF00999"/>
    </source>
</evidence>
<evidence type="ECO:0000259" key="9">
    <source>
        <dbReference type="Pfam" id="PF00582"/>
    </source>
</evidence>